<dbReference type="AlphaFoldDB" id="A0A6J4UIP3"/>
<name>A0A6J4UIP3_9BACT</name>
<protein>
    <submittedName>
        <fullName evidence="2">Uncharacterized protein</fullName>
    </submittedName>
</protein>
<organism evidence="2">
    <name type="scientific">uncultured Thermomicrobiales bacterium</name>
    <dbReference type="NCBI Taxonomy" id="1645740"/>
    <lineage>
        <taxon>Bacteria</taxon>
        <taxon>Pseudomonadati</taxon>
        <taxon>Thermomicrobiota</taxon>
        <taxon>Thermomicrobia</taxon>
        <taxon>Thermomicrobiales</taxon>
        <taxon>environmental samples</taxon>
    </lineage>
</organism>
<feature type="region of interest" description="Disordered" evidence="1">
    <location>
        <begin position="1"/>
        <end position="41"/>
    </location>
</feature>
<dbReference type="EMBL" id="CADCWN010000015">
    <property type="protein sequence ID" value="CAA9549152.1"/>
    <property type="molecule type" value="Genomic_DNA"/>
</dbReference>
<sequence length="83" mass="8993">MERGARGGLDRCDDGPDALTWRRSTRTKRPPAERRWTPLSASLAARDQADVPAAAGAIAARRELLAQPAVTGGATRYHRWPGT</sequence>
<proteinExistence type="predicted"/>
<feature type="compositionally biased region" description="Basic and acidic residues" evidence="1">
    <location>
        <begin position="1"/>
        <end position="14"/>
    </location>
</feature>
<evidence type="ECO:0000313" key="2">
    <source>
        <dbReference type="EMBL" id="CAA9549152.1"/>
    </source>
</evidence>
<evidence type="ECO:0000256" key="1">
    <source>
        <dbReference type="SAM" id="MobiDB-lite"/>
    </source>
</evidence>
<gene>
    <name evidence="2" type="ORF">AVDCRST_MAG18-147</name>
</gene>
<reference evidence="2" key="1">
    <citation type="submission" date="2020-02" db="EMBL/GenBank/DDBJ databases">
        <authorList>
            <person name="Meier V. D."/>
        </authorList>
    </citation>
    <scope>NUCLEOTIDE SEQUENCE</scope>
    <source>
        <strain evidence="2">AVDCRST_MAG18</strain>
    </source>
</reference>
<accession>A0A6J4UIP3</accession>